<gene>
    <name evidence="1" type="ORF">MSG28_008741</name>
</gene>
<protein>
    <submittedName>
        <fullName evidence="1">Uncharacterized protein</fullName>
    </submittedName>
</protein>
<reference evidence="1 2" key="1">
    <citation type="journal article" date="2022" name="Genome Biol. Evol.">
        <title>The Spruce Budworm Genome: Reconstructing the Evolutionary History of Antifreeze Proteins.</title>
        <authorList>
            <person name="Beliveau C."/>
            <person name="Gagne P."/>
            <person name="Picq S."/>
            <person name="Vernygora O."/>
            <person name="Keeling C.I."/>
            <person name="Pinkney K."/>
            <person name="Doucet D."/>
            <person name="Wen F."/>
            <person name="Johnston J.S."/>
            <person name="Maaroufi H."/>
            <person name="Boyle B."/>
            <person name="Laroche J."/>
            <person name="Dewar K."/>
            <person name="Juretic N."/>
            <person name="Blackburn G."/>
            <person name="Nisole A."/>
            <person name="Brunet B."/>
            <person name="Brandao M."/>
            <person name="Lumley L."/>
            <person name="Duan J."/>
            <person name="Quan G."/>
            <person name="Lucarotti C.J."/>
            <person name="Roe A.D."/>
            <person name="Sperling F.A.H."/>
            <person name="Levesque R.C."/>
            <person name="Cusson M."/>
        </authorList>
    </citation>
    <scope>NUCLEOTIDE SEQUENCE [LARGE SCALE GENOMIC DNA]</scope>
    <source>
        <strain evidence="1">Glfc:IPQL:Cfum</strain>
    </source>
</reference>
<keyword evidence="2" id="KW-1185">Reference proteome</keyword>
<evidence type="ECO:0000313" key="1">
    <source>
        <dbReference type="EMBL" id="KAI8420189.1"/>
    </source>
</evidence>
<organism evidence="1 2">
    <name type="scientific">Choristoneura fumiferana</name>
    <name type="common">Spruce budworm moth</name>
    <name type="synonym">Archips fumiferana</name>
    <dbReference type="NCBI Taxonomy" id="7141"/>
    <lineage>
        <taxon>Eukaryota</taxon>
        <taxon>Metazoa</taxon>
        <taxon>Ecdysozoa</taxon>
        <taxon>Arthropoda</taxon>
        <taxon>Hexapoda</taxon>
        <taxon>Insecta</taxon>
        <taxon>Pterygota</taxon>
        <taxon>Neoptera</taxon>
        <taxon>Endopterygota</taxon>
        <taxon>Lepidoptera</taxon>
        <taxon>Glossata</taxon>
        <taxon>Ditrysia</taxon>
        <taxon>Tortricoidea</taxon>
        <taxon>Tortricidae</taxon>
        <taxon>Tortricinae</taxon>
        <taxon>Choristoneura</taxon>
    </lineage>
</organism>
<comment type="caution">
    <text evidence="1">The sequence shown here is derived from an EMBL/GenBank/DDBJ whole genome shotgun (WGS) entry which is preliminary data.</text>
</comment>
<dbReference type="EMBL" id="CM046114">
    <property type="protein sequence ID" value="KAI8420189.1"/>
    <property type="molecule type" value="Genomic_DNA"/>
</dbReference>
<name>A0ACC0J7U6_CHOFU</name>
<sequence>MDGQTSRRRFVLIYRLKAIMEMSQEGLSVLPEESSGRNRMLQTLNTARGISWLPRMQNI</sequence>
<accession>A0ACC0J7U6</accession>
<evidence type="ECO:0000313" key="2">
    <source>
        <dbReference type="Proteomes" id="UP001064048"/>
    </source>
</evidence>
<proteinExistence type="predicted"/>
<dbReference type="Proteomes" id="UP001064048">
    <property type="component" value="Chromosome 14"/>
</dbReference>